<name>A0ABQ2E623_9GAMM</name>
<evidence type="ECO:0008006" key="3">
    <source>
        <dbReference type="Google" id="ProtNLM"/>
    </source>
</evidence>
<proteinExistence type="predicted"/>
<evidence type="ECO:0000313" key="2">
    <source>
        <dbReference type="Proteomes" id="UP000599009"/>
    </source>
</evidence>
<evidence type="ECO:0000313" key="1">
    <source>
        <dbReference type="EMBL" id="GGJ97338.1"/>
    </source>
</evidence>
<keyword evidence="2" id="KW-1185">Reference proteome</keyword>
<reference evidence="2" key="1">
    <citation type="journal article" date="2019" name="Int. J. Syst. Evol. Microbiol.">
        <title>The Global Catalogue of Microorganisms (GCM) 10K type strain sequencing project: providing services to taxonomists for standard genome sequencing and annotation.</title>
        <authorList>
            <consortium name="The Broad Institute Genomics Platform"/>
            <consortium name="The Broad Institute Genome Sequencing Center for Infectious Disease"/>
            <person name="Wu L."/>
            <person name="Ma J."/>
        </authorList>
    </citation>
    <scope>NUCLEOTIDE SEQUENCE [LARGE SCALE GENOMIC DNA]</scope>
    <source>
        <strain evidence="2">CGMCC 1.8985</strain>
    </source>
</reference>
<accession>A0ABQ2E623</accession>
<dbReference type="Proteomes" id="UP000599009">
    <property type="component" value="Unassembled WGS sequence"/>
</dbReference>
<gene>
    <name evidence="1" type="ORF">GCM10011394_02800</name>
</gene>
<comment type="caution">
    <text evidence="1">The sequence shown here is derived from an EMBL/GenBank/DDBJ whole genome shotgun (WGS) entry which is preliminary data.</text>
</comment>
<dbReference type="NCBIfam" id="NF047539">
    <property type="entry name" value="XAC2610_fam"/>
    <property type="match status" value="1"/>
</dbReference>
<organism evidence="1 2">
    <name type="scientific">Luteimonas terricola</name>
    <dbReference type="NCBI Taxonomy" id="645597"/>
    <lineage>
        <taxon>Bacteria</taxon>
        <taxon>Pseudomonadati</taxon>
        <taxon>Pseudomonadota</taxon>
        <taxon>Gammaproteobacteria</taxon>
        <taxon>Lysobacterales</taxon>
        <taxon>Lysobacteraceae</taxon>
        <taxon>Luteimonas</taxon>
    </lineage>
</organism>
<dbReference type="PROSITE" id="PS51257">
    <property type="entry name" value="PROKAR_LIPOPROTEIN"/>
    <property type="match status" value="1"/>
</dbReference>
<dbReference type="RefSeq" id="WP_132985777.1">
    <property type="nucleotide sequence ID" value="NZ_BMME01000001.1"/>
</dbReference>
<dbReference type="InterPro" id="IPR058087">
    <property type="entry name" value="XAC2610_dom"/>
</dbReference>
<sequence length="256" mass="26912">METVFRAIAFAGVATLAACGTGATETHAASFVDTTDTAPGAVSGDGNAAKINEALASADGLAIVSGDIHLRLRSAGCEPFVEGLLACEDDVRLDVAMPRAQLQQTLHPAAVMLKAGSLVYRGPLHADDRPDAHSFIISDVNADGREDLILWSGRDGAYGGPSFQVYLFDEGDGQLHLSEAFSELTVGYVGIFGVDGRAITTDAKSGCCLHVQETYVVEASVPELVERVTTEEEADGTAKVTTERLLDGKLQIVDDE</sequence>
<protein>
    <recommendedName>
        <fullName evidence="3">VCBS repeat-containing protein</fullName>
    </recommendedName>
</protein>
<dbReference type="EMBL" id="BMME01000001">
    <property type="protein sequence ID" value="GGJ97338.1"/>
    <property type="molecule type" value="Genomic_DNA"/>
</dbReference>